<dbReference type="InterPro" id="IPR004269">
    <property type="entry name" value="Folate_rcpt"/>
</dbReference>
<evidence type="ECO:0000259" key="4">
    <source>
        <dbReference type="Pfam" id="PF03024"/>
    </source>
</evidence>
<reference evidence="5 6" key="1">
    <citation type="submission" date="2024-07" db="EMBL/GenBank/DDBJ databases">
        <title>Chromosome-level genome assembly of the water stick insect Ranatra chinensis (Heteroptera: Nepidae).</title>
        <authorList>
            <person name="Liu X."/>
        </authorList>
    </citation>
    <scope>NUCLEOTIDE SEQUENCE [LARGE SCALE GENOMIC DNA]</scope>
    <source>
        <strain evidence="5">Cailab_2021Rc</strain>
        <tissue evidence="5">Muscle</tissue>
    </source>
</reference>
<evidence type="ECO:0000256" key="1">
    <source>
        <dbReference type="ARBA" id="ARBA00007932"/>
    </source>
</evidence>
<dbReference type="Pfam" id="PF03024">
    <property type="entry name" value="Folate_rec"/>
    <property type="match status" value="1"/>
</dbReference>
<dbReference type="EMBL" id="JBFDAA010000011">
    <property type="protein sequence ID" value="KAL1123815.1"/>
    <property type="molecule type" value="Genomic_DNA"/>
</dbReference>
<feature type="domain" description="Folate receptor-like" evidence="4">
    <location>
        <begin position="3"/>
        <end position="138"/>
    </location>
</feature>
<dbReference type="Proteomes" id="UP001558652">
    <property type="component" value="Unassembled WGS sequence"/>
</dbReference>
<accession>A0ABD0Y8Z4</accession>
<evidence type="ECO:0000313" key="5">
    <source>
        <dbReference type="EMBL" id="KAL1123815.1"/>
    </source>
</evidence>
<dbReference type="InterPro" id="IPR018143">
    <property type="entry name" value="Folate_rcpt-like"/>
</dbReference>
<evidence type="ECO:0000313" key="6">
    <source>
        <dbReference type="Proteomes" id="UP001558652"/>
    </source>
</evidence>
<keyword evidence="3" id="KW-1015">Disulfide bond</keyword>
<organism evidence="5 6">
    <name type="scientific">Ranatra chinensis</name>
    <dbReference type="NCBI Taxonomy" id="642074"/>
    <lineage>
        <taxon>Eukaryota</taxon>
        <taxon>Metazoa</taxon>
        <taxon>Ecdysozoa</taxon>
        <taxon>Arthropoda</taxon>
        <taxon>Hexapoda</taxon>
        <taxon>Insecta</taxon>
        <taxon>Pterygota</taxon>
        <taxon>Neoptera</taxon>
        <taxon>Paraneoptera</taxon>
        <taxon>Hemiptera</taxon>
        <taxon>Heteroptera</taxon>
        <taxon>Panheteroptera</taxon>
        <taxon>Nepomorpha</taxon>
        <taxon>Nepidae</taxon>
        <taxon>Ranatrinae</taxon>
        <taxon>Ranatra</taxon>
    </lineage>
</organism>
<dbReference type="PANTHER" id="PTHR10517">
    <property type="entry name" value="FOLATE RECEPTOR"/>
    <property type="match status" value="1"/>
</dbReference>
<keyword evidence="6" id="KW-1185">Reference proteome</keyword>
<dbReference type="AlphaFoldDB" id="A0ABD0Y8Z4"/>
<sequence>MLQCTPWKNFSCCTHETTSDAHKLKLYNFNFEHCPKKMSEECRKHFVRDLCFYECSPNIGPWIVKVNMKIRRERFFGVPLCQSDCDAWFSACVDDYTCTDNWARNFVWNSTGNQCPPNSQCMKFKDVFKTAKNFCEKVIAD</sequence>
<proteinExistence type="inferred from homology"/>
<gene>
    <name evidence="5" type="ORF">AAG570_001586</name>
</gene>
<keyword evidence="2" id="KW-0732">Signal</keyword>
<comment type="caution">
    <text evidence="5">The sequence shown here is derived from an EMBL/GenBank/DDBJ whole genome shotgun (WGS) entry which is preliminary data.</text>
</comment>
<evidence type="ECO:0000256" key="2">
    <source>
        <dbReference type="ARBA" id="ARBA00022729"/>
    </source>
</evidence>
<comment type="similarity">
    <text evidence="1">Belongs to the folate receptor family.</text>
</comment>
<name>A0ABD0Y8Z4_9HEMI</name>
<protein>
    <recommendedName>
        <fullName evidence="4">Folate receptor-like domain-containing protein</fullName>
    </recommendedName>
</protein>
<evidence type="ECO:0000256" key="3">
    <source>
        <dbReference type="ARBA" id="ARBA00023157"/>
    </source>
</evidence>
<dbReference type="PANTHER" id="PTHR10517:SF14">
    <property type="entry name" value="FOLATE RECEPTOR 1-RELATED"/>
    <property type="match status" value="1"/>
</dbReference>